<feature type="region of interest" description="Disordered" evidence="1">
    <location>
        <begin position="83"/>
        <end position="104"/>
    </location>
</feature>
<name>A0AAD8ZRP8_9TELE</name>
<dbReference type="Proteomes" id="UP001239994">
    <property type="component" value="Unassembled WGS sequence"/>
</dbReference>
<gene>
    <name evidence="2" type="ORF">P4O66_020010</name>
</gene>
<proteinExistence type="predicted"/>
<feature type="non-terminal residue" evidence="2">
    <location>
        <position position="1"/>
    </location>
</feature>
<comment type="caution">
    <text evidence="2">The sequence shown here is derived from an EMBL/GenBank/DDBJ whole genome shotgun (WGS) entry which is preliminary data.</text>
</comment>
<evidence type="ECO:0000313" key="3">
    <source>
        <dbReference type="Proteomes" id="UP001239994"/>
    </source>
</evidence>
<reference evidence="2" key="1">
    <citation type="submission" date="2023-03" db="EMBL/GenBank/DDBJ databases">
        <title>Electrophorus voltai genome.</title>
        <authorList>
            <person name="Bian C."/>
        </authorList>
    </citation>
    <scope>NUCLEOTIDE SEQUENCE</scope>
    <source>
        <strain evidence="2">CB-2022</strain>
        <tissue evidence="2">Muscle</tissue>
    </source>
</reference>
<dbReference type="AlphaFoldDB" id="A0AAD8ZRP8"/>
<sequence length="104" mass="11123">DMGALFLDLLVGAGSFIAPVENLLLTCDTKLGLCVWCSEKHLVKDVFGFREDKHMASLATSMLTYTAANKNSGNAFVGIHESNGPSEDPCVSESADHTATFVLE</sequence>
<keyword evidence="3" id="KW-1185">Reference proteome</keyword>
<organism evidence="2 3">
    <name type="scientific">Electrophorus voltai</name>
    <dbReference type="NCBI Taxonomy" id="2609070"/>
    <lineage>
        <taxon>Eukaryota</taxon>
        <taxon>Metazoa</taxon>
        <taxon>Chordata</taxon>
        <taxon>Craniata</taxon>
        <taxon>Vertebrata</taxon>
        <taxon>Euteleostomi</taxon>
        <taxon>Actinopterygii</taxon>
        <taxon>Neopterygii</taxon>
        <taxon>Teleostei</taxon>
        <taxon>Ostariophysi</taxon>
        <taxon>Gymnotiformes</taxon>
        <taxon>Gymnotoidei</taxon>
        <taxon>Gymnotidae</taxon>
        <taxon>Electrophorus</taxon>
    </lineage>
</organism>
<evidence type="ECO:0000256" key="1">
    <source>
        <dbReference type="SAM" id="MobiDB-lite"/>
    </source>
</evidence>
<accession>A0AAD8ZRP8</accession>
<evidence type="ECO:0000313" key="2">
    <source>
        <dbReference type="EMBL" id="KAK1804208.1"/>
    </source>
</evidence>
<protein>
    <submittedName>
        <fullName evidence="2">Uncharacterized protein</fullName>
    </submittedName>
</protein>
<dbReference type="EMBL" id="JAROKS010000004">
    <property type="protein sequence ID" value="KAK1804208.1"/>
    <property type="molecule type" value="Genomic_DNA"/>
</dbReference>